<accession>A0ABR1YTS8</accession>
<keyword evidence="2" id="KW-1133">Transmembrane helix</keyword>
<evidence type="ECO:0000313" key="4">
    <source>
        <dbReference type="Proteomes" id="UP001492380"/>
    </source>
</evidence>
<proteinExistence type="predicted"/>
<keyword evidence="2" id="KW-0812">Transmembrane</keyword>
<feature type="transmembrane region" description="Helical" evidence="2">
    <location>
        <begin position="6"/>
        <end position="30"/>
    </location>
</feature>
<feature type="compositionally biased region" description="Pro residues" evidence="1">
    <location>
        <begin position="44"/>
        <end position="55"/>
    </location>
</feature>
<sequence>MSTTTVTSAAIVGIVVVAAIIVGLLCLHFWRKRVERLQAKELPAPEPQPIGPPLSPQVAQAPQAAAAAAIPPPQAPQHPQHQRHASSPPQMDGMPRVPVPTPMYIQAARRSRSTHLVSIPPLPGQAVSTDAASPVTPVSPASSTSFPAFYPAARPSSIPLPDSTRTSLYLSEKDAEAGIVQQEPGNESRRSGSTDGGVRGFIRRMASTKKTESRVDEEAATEKANDMVEHEYH</sequence>
<feature type="compositionally biased region" description="Low complexity" evidence="1">
    <location>
        <begin position="131"/>
        <end position="143"/>
    </location>
</feature>
<gene>
    <name evidence="3" type="ORF">HDK90DRAFT_509620</name>
</gene>
<keyword evidence="4" id="KW-1185">Reference proteome</keyword>
<dbReference type="EMBL" id="JBBWRZ010000004">
    <property type="protein sequence ID" value="KAK8237938.1"/>
    <property type="molecule type" value="Genomic_DNA"/>
</dbReference>
<name>A0ABR1YTS8_9PEZI</name>
<feature type="region of interest" description="Disordered" evidence="1">
    <location>
        <begin position="117"/>
        <end position="143"/>
    </location>
</feature>
<protein>
    <submittedName>
        <fullName evidence="3">Uncharacterized protein</fullName>
    </submittedName>
</protein>
<reference evidence="3 4" key="1">
    <citation type="submission" date="2024-04" db="EMBL/GenBank/DDBJ databases">
        <title>Phyllosticta paracitricarpa is synonymous to the EU quarantine fungus P. citricarpa based on phylogenomic analyses.</title>
        <authorList>
            <consortium name="Lawrence Berkeley National Laboratory"/>
            <person name="Van Ingen-Buijs V.A."/>
            <person name="Van Westerhoven A.C."/>
            <person name="Haridas S."/>
            <person name="Skiadas P."/>
            <person name="Martin F."/>
            <person name="Groenewald J.Z."/>
            <person name="Crous P.W."/>
            <person name="Seidl M.F."/>
        </authorList>
    </citation>
    <scope>NUCLEOTIDE SEQUENCE [LARGE SCALE GENOMIC DNA]</scope>
    <source>
        <strain evidence="3 4">CBS 123374</strain>
    </source>
</reference>
<feature type="region of interest" description="Disordered" evidence="1">
    <location>
        <begin position="176"/>
        <end position="233"/>
    </location>
</feature>
<evidence type="ECO:0000256" key="1">
    <source>
        <dbReference type="SAM" id="MobiDB-lite"/>
    </source>
</evidence>
<dbReference type="Proteomes" id="UP001492380">
    <property type="component" value="Unassembled WGS sequence"/>
</dbReference>
<keyword evidence="2" id="KW-0472">Membrane</keyword>
<comment type="caution">
    <text evidence="3">The sequence shown here is derived from an EMBL/GenBank/DDBJ whole genome shotgun (WGS) entry which is preliminary data.</text>
</comment>
<feature type="compositionally biased region" description="Low complexity" evidence="1">
    <location>
        <begin position="56"/>
        <end position="69"/>
    </location>
</feature>
<feature type="compositionally biased region" description="Basic and acidic residues" evidence="1">
    <location>
        <begin position="209"/>
        <end position="233"/>
    </location>
</feature>
<organism evidence="3 4">
    <name type="scientific">Phyllosticta capitalensis</name>
    <dbReference type="NCBI Taxonomy" id="121624"/>
    <lineage>
        <taxon>Eukaryota</taxon>
        <taxon>Fungi</taxon>
        <taxon>Dikarya</taxon>
        <taxon>Ascomycota</taxon>
        <taxon>Pezizomycotina</taxon>
        <taxon>Dothideomycetes</taxon>
        <taxon>Dothideomycetes incertae sedis</taxon>
        <taxon>Botryosphaeriales</taxon>
        <taxon>Phyllostictaceae</taxon>
        <taxon>Phyllosticta</taxon>
    </lineage>
</organism>
<evidence type="ECO:0000256" key="2">
    <source>
        <dbReference type="SAM" id="Phobius"/>
    </source>
</evidence>
<evidence type="ECO:0000313" key="3">
    <source>
        <dbReference type="EMBL" id="KAK8237938.1"/>
    </source>
</evidence>
<feature type="region of interest" description="Disordered" evidence="1">
    <location>
        <begin position="43"/>
        <end position="100"/>
    </location>
</feature>